<protein>
    <submittedName>
        <fullName evidence="1">Uncharacterized protein</fullName>
    </submittedName>
</protein>
<reference evidence="1" key="1">
    <citation type="submission" date="2014-09" db="EMBL/GenBank/DDBJ databases">
        <authorList>
            <person name="Magalhaes I.L.F."/>
            <person name="Oliveira U."/>
            <person name="Santos F.R."/>
            <person name="Vidigal T.H.D.A."/>
            <person name="Brescovit A.D."/>
            <person name="Santos A.J."/>
        </authorList>
    </citation>
    <scope>NUCLEOTIDE SEQUENCE</scope>
    <source>
        <tissue evidence="1">Shoot tissue taken approximately 20 cm above the soil surface</tissue>
    </source>
</reference>
<accession>A0A0A9JIQ6</accession>
<reference evidence="1" key="2">
    <citation type="journal article" date="2015" name="Data Brief">
        <title>Shoot transcriptome of the giant reed, Arundo donax.</title>
        <authorList>
            <person name="Barrero R.A."/>
            <person name="Guerrero F.D."/>
            <person name="Moolhuijzen P."/>
            <person name="Goolsby J.A."/>
            <person name="Tidwell J."/>
            <person name="Bellgard S.E."/>
            <person name="Bellgard M.I."/>
        </authorList>
    </citation>
    <scope>NUCLEOTIDE SEQUENCE</scope>
    <source>
        <tissue evidence="1">Shoot tissue taken approximately 20 cm above the soil surface</tissue>
    </source>
</reference>
<dbReference type="EMBL" id="GBRH01229385">
    <property type="protein sequence ID" value="JAD68510.1"/>
    <property type="molecule type" value="Transcribed_RNA"/>
</dbReference>
<proteinExistence type="predicted"/>
<sequence>MNPYNWLKIFLKNLKMKRRGTFLTCWIYLLLLAFTALQRINCTRCVNLLTVLQVMMYSRSLKRNTSKLFSGQEQTGSFYSICSTPYCLKFSLRA</sequence>
<organism evidence="1">
    <name type="scientific">Arundo donax</name>
    <name type="common">Giant reed</name>
    <name type="synonym">Donax arundinaceus</name>
    <dbReference type="NCBI Taxonomy" id="35708"/>
    <lineage>
        <taxon>Eukaryota</taxon>
        <taxon>Viridiplantae</taxon>
        <taxon>Streptophyta</taxon>
        <taxon>Embryophyta</taxon>
        <taxon>Tracheophyta</taxon>
        <taxon>Spermatophyta</taxon>
        <taxon>Magnoliopsida</taxon>
        <taxon>Liliopsida</taxon>
        <taxon>Poales</taxon>
        <taxon>Poaceae</taxon>
        <taxon>PACMAD clade</taxon>
        <taxon>Arundinoideae</taxon>
        <taxon>Arundineae</taxon>
        <taxon>Arundo</taxon>
    </lineage>
</organism>
<evidence type="ECO:0000313" key="1">
    <source>
        <dbReference type="EMBL" id="JAD68510.1"/>
    </source>
</evidence>
<name>A0A0A9JIQ6_ARUDO</name>
<dbReference type="AlphaFoldDB" id="A0A0A9JIQ6"/>